<feature type="binding site" evidence="16">
    <location>
        <position position="239"/>
    </location>
    <ligand>
        <name>S-adenosyl-L-methionine</name>
        <dbReference type="ChEBI" id="CHEBI:59789"/>
        <label>2</label>
    </ligand>
</feature>
<dbReference type="GO" id="GO:0051989">
    <property type="term" value="F:coproporphyrinogen dehydrogenase activity"/>
    <property type="evidence" value="ECO:0007669"/>
    <property type="project" value="UniProtKB-EC"/>
</dbReference>
<dbReference type="EC" id="1.3.98.3" evidence="15"/>
<keyword evidence="12 15" id="KW-0627">Porphyrin biosynthesis</keyword>
<feature type="binding site" evidence="16">
    <location>
        <position position="108"/>
    </location>
    <ligand>
        <name>S-adenosyl-L-methionine</name>
        <dbReference type="ChEBI" id="CHEBI:59789"/>
        <label>1</label>
    </ligand>
</feature>
<dbReference type="InterPro" id="IPR006638">
    <property type="entry name" value="Elp3/MiaA/NifB-like_rSAM"/>
</dbReference>
<dbReference type="OrthoDB" id="9808022at2"/>
<dbReference type="GO" id="GO:0051539">
    <property type="term" value="F:4 iron, 4 sulfur cluster binding"/>
    <property type="evidence" value="ECO:0007669"/>
    <property type="project" value="UniProtKB-KW"/>
</dbReference>
<feature type="binding site" evidence="16">
    <location>
        <begin position="109"/>
        <end position="110"/>
    </location>
    <ligand>
        <name>S-adenosyl-L-methionine</name>
        <dbReference type="ChEBI" id="CHEBI:59789"/>
        <label>2</label>
    </ligand>
</feature>
<dbReference type="RefSeq" id="WP_094457056.1">
    <property type="nucleotide sequence ID" value="NZ_NOXU01000030.1"/>
</dbReference>
<keyword evidence="8 15" id="KW-0479">Metal-binding</keyword>
<feature type="domain" description="Radical SAM core" evidence="18">
    <location>
        <begin position="42"/>
        <end position="278"/>
    </location>
</feature>
<evidence type="ECO:0000256" key="4">
    <source>
        <dbReference type="ARBA" id="ARBA00011245"/>
    </source>
</evidence>
<dbReference type="InterPro" id="IPR010723">
    <property type="entry name" value="HemN_C"/>
</dbReference>
<dbReference type="SMART" id="SM00729">
    <property type="entry name" value="Elp3"/>
    <property type="match status" value="1"/>
</dbReference>
<sequence length="450" mass="49198">MRPDLVAKYRHQRVPRYTSYPASPHFTDAVTADTYRDWLSSADPRSALSLYLHLPFCKSMCWYCGCHTTVVRHEDPIWSYLAALSAELRNVAGLLPQGPVVRHVHFGGGTPTLLPVQGFRALMAELRTRFQIAPDAEIAIEIDPRTLTPDMVEALGDVGITRASLGVQSFDAEVQAAINRIQPFAMTEAAVQRLRAVGIRGVNLDLIYGLPRQTVASCVDTVRQAVSLKPDRLSIFGYAHMPGFKAHQGRIDPEILPDADERVAQLRAMEMAVMASGYVRIGMDHFARPDDDIAIAAKNGTLRRNFQGYTTDEADLLLAFGASAIGKLPQGYVANILSLPGYLKAMETEGLATARGYRMSLDDKLRATVIEALMCRFDVDLAQVAAAFDTPHEAIMPDPHAIADLAGDGVVHLSGTRLVVPEAARPLVRSVAALFDRHLDPEGGRHSKAI</sequence>
<proteinExistence type="inferred from homology"/>
<dbReference type="SFLD" id="SFLDG01065">
    <property type="entry name" value="anaerobic_coproporphyrinogen-I"/>
    <property type="match status" value="1"/>
</dbReference>
<evidence type="ECO:0000256" key="8">
    <source>
        <dbReference type="ARBA" id="ARBA00022723"/>
    </source>
</evidence>
<feature type="binding site" evidence="17">
    <location>
        <position position="61"/>
    </location>
    <ligand>
        <name>[4Fe-4S] cluster</name>
        <dbReference type="ChEBI" id="CHEBI:49883"/>
        <note>4Fe-4S-S-AdoMet</note>
    </ligand>
</feature>
<evidence type="ECO:0000256" key="2">
    <source>
        <dbReference type="ARBA" id="ARBA00004785"/>
    </source>
</evidence>
<evidence type="ECO:0000256" key="11">
    <source>
        <dbReference type="ARBA" id="ARBA00023014"/>
    </source>
</evidence>
<name>A0A255YY44_9PROT</name>
<dbReference type="PANTHER" id="PTHR13932">
    <property type="entry name" value="COPROPORPHYRINIGEN III OXIDASE"/>
    <property type="match status" value="1"/>
</dbReference>
<keyword evidence="9 15" id="KW-0560">Oxidoreductase</keyword>
<dbReference type="GO" id="GO:0006782">
    <property type="term" value="P:protoporphyrinogen IX biosynthetic process"/>
    <property type="evidence" value="ECO:0007669"/>
    <property type="project" value="UniProtKB-UniPathway"/>
</dbReference>
<gene>
    <name evidence="19" type="primary">hemN</name>
    <name evidence="19" type="ORF">CHU95_14650</name>
</gene>
<evidence type="ECO:0000313" key="20">
    <source>
        <dbReference type="Proteomes" id="UP000216998"/>
    </source>
</evidence>
<feature type="binding site" evidence="16">
    <location>
        <position position="325"/>
    </location>
    <ligand>
        <name>S-adenosyl-L-methionine</name>
        <dbReference type="ChEBI" id="CHEBI:59789"/>
        <label>1</label>
    </ligand>
</feature>
<evidence type="ECO:0000256" key="17">
    <source>
        <dbReference type="PIRSR" id="PIRSR000167-2"/>
    </source>
</evidence>
<dbReference type="InterPro" id="IPR023404">
    <property type="entry name" value="rSAM_horseshoe"/>
</dbReference>
<dbReference type="AlphaFoldDB" id="A0A255YY44"/>
<evidence type="ECO:0000256" key="12">
    <source>
        <dbReference type="ARBA" id="ARBA00023244"/>
    </source>
</evidence>
<evidence type="ECO:0000256" key="13">
    <source>
        <dbReference type="ARBA" id="ARBA00024295"/>
    </source>
</evidence>
<dbReference type="PANTHER" id="PTHR13932:SF6">
    <property type="entry name" value="OXYGEN-INDEPENDENT COPROPORPHYRINOGEN III OXIDASE"/>
    <property type="match status" value="1"/>
</dbReference>
<feature type="binding site" evidence="16">
    <location>
        <position position="51"/>
    </location>
    <ligand>
        <name>S-adenosyl-L-methionine</name>
        <dbReference type="ChEBI" id="CHEBI:59789"/>
        <label>1</label>
    </ligand>
</feature>
<evidence type="ECO:0000256" key="15">
    <source>
        <dbReference type="PIRNR" id="PIRNR000167"/>
    </source>
</evidence>
<dbReference type="PROSITE" id="PS51918">
    <property type="entry name" value="RADICAL_SAM"/>
    <property type="match status" value="1"/>
</dbReference>
<evidence type="ECO:0000256" key="14">
    <source>
        <dbReference type="ARBA" id="ARBA00048321"/>
    </source>
</evidence>
<dbReference type="Pfam" id="PF04055">
    <property type="entry name" value="Radical_SAM"/>
    <property type="match status" value="1"/>
</dbReference>
<comment type="similarity">
    <text evidence="3 15">Belongs to the anaerobic coproporphyrinogen-III oxidase family.</text>
</comment>
<protein>
    <recommendedName>
        <fullName evidence="15">Coproporphyrinogen-III oxidase</fullName>
        <ecNumber evidence="15">1.3.98.3</ecNumber>
    </recommendedName>
</protein>
<evidence type="ECO:0000259" key="18">
    <source>
        <dbReference type="PROSITE" id="PS51918"/>
    </source>
</evidence>
<evidence type="ECO:0000313" key="19">
    <source>
        <dbReference type="EMBL" id="OYQ33614.1"/>
    </source>
</evidence>
<dbReference type="InterPro" id="IPR004558">
    <property type="entry name" value="Coprogen_oxidase_HemN"/>
</dbReference>
<dbReference type="InterPro" id="IPR034505">
    <property type="entry name" value="Coproporphyrinogen-III_oxidase"/>
</dbReference>
<feature type="binding site" evidence="16">
    <location>
        <position position="205"/>
    </location>
    <ligand>
        <name>S-adenosyl-L-methionine</name>
        <dbReference type="ChEBI" id="CHEBI:59789"/>
        <label>2</label>
    </ligand>
</feature>
<evidence type="ECO:0000256" key="9">
    <source>
        <dbReference type="ARBA" id="ARBA00023002"/>
    </source>
</evidence>
<dbReference type="GO" id="GO:0046872">
    <property type="term" value="F:metal ion binding"/>
    <property type="evidence" value="ECO:0007669"/>
    <property type="project" value="UniProtKB-KW"/>
</dbReference>
<feature type="binding site" evidence="17">
    <location>
        <position position="64"/>
    </location>
    <ligand>
        <name>[4Fe-4S] cluster</name>
        <dbReference type="ChEBI" id="CHEBI:49883"/>
        <note>4Fe-4S-S-AdoMet</note>
    </ligand>
</feature>
<evidence type="ECO:0000256" key="3">
    <source>
        <dbReference type="ARBA" id="ARBA00005493"/>
    </source>
</evidence>
<feature type="binding site" evidence="16">
    <location>
        <position position="141"/>
    </location>
    <ligand>
        <name>S-adenosyl-L-methionine</name>
        <dbReference type="ChEBI" id="CHEBI:59789"/>
        <label>1</label>
    </ligand>
</feature>
<evidence type="ECO:0000256" key="6">
    <source>
        <dbReference type="ARBA" id="ARBA00022490"/>
    </source>
</evidence>
<dbReference type="EMBL" id="NOXU01000030">
    <property type="protein sequence ID" value="OYQ33614.1"/>
    <property type="molecule type" value="Genomic_DNA"/>
</dbReference>
<dbReference type="GO" id="GO:0005737">
    <property type="term" value="C:cytoplasm"/>
    <property type="evidence" value="ECO:0007669"/>
    <property type="project" value="UniProtKB-SubCell"/>
</dbReference>
<feature type="binding site" evidence="17">
    <location>
        <position position="57"/>
    </location>
    <ligand>
        <name>[4Fe-4S] cluster</name>
        <dbReference type="ChEBI" id="CHEBI:49883"/>
        <note>4Fe-4S-S-AdoMet</note>
    </ligand>
</feature>
<dbReference type="NCBIfam" id="TIGR00538">
    <property type="entry name" value="hemN"/>
    <property type="match status" value="1"/>
</dbReference>
<dbReference type="PIRSF" id="PIRSF000167">
    <property type="entry name" value="HemN"/>
    <property type="match status" value="1"/>
</dbReference>
<dbReference type="Proteomes" id="UP000216998">
    <property type="component" value="Unassembled WGS sequence"/>
</dbReference>
<dbReference type="SUPFAM" id="SSF102114">
    <property type="entry name" value="Radical SAM enzymes"/>
    <property type="match status" value="1"/>
</dbReference>
<dbReference type="Gene3D" id="3.80.30.20">
    <property type="entry name" value="tm_1862 like domain"/>
    <property type="match status" value="1"/>
</dbReference>
<keyword evidence="20" id="KW-1185">Reference proteome</keyword>
<comment type="cofactor">
    <cofactor evidence="15 17">
        <name>[4Fe-4S] cluster</name>
        <dbReference type="ChEBI" id="CHEBI:49883"/>
    </cofactor>
    <text evidence="15 17">Binds 1 [4Fe-4S] cluster. The cluster is coordinated with 3 cysteines and an exchangeable S-adenosyl-L-methionine.</text>
</comment>
<comment type="subunit">
    <text evidence="4">Monomer.</text>
</comment>
<feature type="binding site" evidence="16">
    <location>
        <position position="180"/>
    </location>
    <ligand>
        <name>S-adenosyl-L-methionine</name>
        <dbReference type="ChEBI" id="CHEBI:59789"/>
        <label>2</label>
    </ligand>
</feature>
<dbReference type="SFLD" id="SFLDS00029">
    <property type="entry name" value="Radical_SAM"/>
    <property type="match status" value="1"/>
</dbReference>
<keyword evidence="5 15" id="KW-0004">4Fe-4S</keyword>
<evidence type="ECO:0000256" key="16">
    <source>
        <dbReference type="PIRSR" id="PIRSR000167-1"/>
    </source>
</evidence>
<comment type="function">
    <text evidence="13">Involved in the heme biosynthesis. Catalyzes the anaerobic oxidative decarboxylation of propionate groups of rings A and B of coproporphyrinogen III to yield the vinyl groups in protoporphyrinogen IX.</text>
</comment>
<evidence type="ECO:0000256" key="5">
    <source>
        <dbReference type="ARBA" id="ARBA00022485"/>
    </source>
</evidence>
<dbReference type="Pfam" id="PF06969">
    <property type="entry name" value="HemN_C"/>
    <property type="match status" value="1"/>
</dbReference>
<evidence type="ECO:0000256" key="10">
    <source>
        <dbReference type="ARBA" id="ARBA00023004"/>
    </source>
</evidence>
<keyword evidence="6 15" id="KW-0963">Cytoplasm</keyword>
<feature type="binding site" evidence="16">
    <location>
        <begin position="63"/>
        <end position="65"/>
    </location>
    <ligand>
        <name>S-adenosyl-L-methionine</name>
        <dbReference type="ChEBI" id="CHEBI:59789"/>
        <label>2</label>
    </ligand>
</feature>
<keyword evidence="10 15" id="KW-0408">Iron</keyword>
<keyword evidence="7 15" id="KW-0949">S-adenosyl-L-methionine</keyword>
<reference evidence="19 20" key="1">
    <citation type="submission" date="2017-07" db="EMBL/GenBank/DDBJ databases">
        <title>Niveispirillum cyanobacteriorum sp. nov., isolated from cyanobacterial aggregates in a eutrophic lake.</title>
        <authorList>
            <person name="Cai H."/>
        </authorList>
    </citation>
    <scope>NUCLEOTIDE SEQUENCE [LARGE SCALE GENOMIC DNA]</scope>
    <source>
        <strain evidence="20">TH1-14</strain>
    </source>
</reference>
<dbReference type="Gene3D" id="1.10.10.920">
    <property type="match status" value="1"/>
</dbReference>
<dbReference type="GO" id="GO:0004109">
    <property type="term" value="F:coproporphyrinogen oxidase activity"/>
    <property type="evidence" value="ECO:0007669"/>
    <property type="project" value="InterPro"/>
</dbReference>
<dbReference type="InterPro" id="IPR058240">
    <property type="entry name" value="rSAM_sf"/>
</dbReference>
<accession>A0A255YY44</accession>
<keyword evidence="11 15" id="KW-0411">Iron-sulfur</keyword>
<dbReference type="UniPathway" id="UPA00251">
    <property type="reaction ID" value="UER00323"/>
</dbReference>
<evidence type="ECO:0000256" key="1">
    <source>
        <dbReference type="ARBA" id="ARBA00004496"/>
    </source>
</evidence>
<organism evidence="19 20">
    <name type="scientific">Niveispirillum lacus</name>
    <dbReference type="NCBI Taxonomy" id="1981099"/>
    <lineage>
        <taxon>Bacteria</taxon>
        <taxon>Pseudomonadati</taxon>
        <taxon>Pseudomonadota</taxon>
        <taxon>Alphaproteobacteria</taxon>
        <taxon>Rhodospirillales</taxon>
        <taxon>Azospirillaceae</taxon>
        <taxon>Niveispirillum</taxon>
    </lineage>
</organism>
<comment type="caution">
    <text evidence="19">The sequence shown here is derived from an EMBL/GenBank/DDBJ whole genome shotgun (WGS) entry which is preliminary data.</text>
</comment>
<comment type="pathway">
    <text evidence="2 15">Porphyrin-containing compound metabolism; protoporphyrin-IX biosynthesis; protoporphyrinogen-IX from coproporphyrinogen-III (AdoMet route): step 1/1.</text>
</comment>
<comment type="catalytic activity">
    <reaction evidence="14 15">
        <text>coproporphyrinogen III + 2 S-adenosyl-L-methionine = protoporphyrinogen IX + 2 5'-deoxyadenosine + 2 L-methionine + 2 CO2</text>
        <dbReference type="Rhea" id="RHEA:15425"/>
        <dbReference type="ChEBI" id="CHEBI:16526"/>
        <dbReference type="ChEBI" id="CHEBI:17319"/>
        <dbReference type="ChEBI" id="CHEBI:57307"/>
        <dbReference type="ChEBI" id="CHEBI:57309"/>
        <dbReference type="ChEBI" id="CHEBI:57844"/>
        <dbReference type="ChEBI" id="CHEBI:59789"/>
        <dbReference type="EC" id="1.3.98.3"/>
    </reaction>
</comment>
<evidence type="ECO:0000256" key="7">
    <source>
        <dbReference type="ARBA" id="ARBA00022691"/>
    </source>
</evidence>
<dbReference type="InterPro" id="IPR007197">
    <property type="entry name" value="rSAM"/>
</dbReference>
<feature type="binding site" evidence="16">
    <location>
        <position position="168"/>
    </location>
    <ligand>
        <name>S-adenosyl-L-methionine</name>
        <dbReference type="ChEBI" id="CHEBI:59789"/>
        <label>2</label>
    </ligand>
</feature>
<dbReference type="CDD" id="cd01335">
    <property type="entry name" value="Radical_SAM"/>
    <property type="match status" value="1"/>
</dbReference>
<comment type="subcellular location">
    <subcellularLocation>
        <location evidence="1 15">Cytoplasm</location>
    </subcellularLocation>
</comment>